<accession>A0A1I5UYS3</accession>
<evidence type="ECO:0000256" key="1">
    <source>
        <dbReference type="ARBA" id="ARBA00022490"/>
    </source>
</evidence>
<dbReference type="AlphaFoldDB" id="A0A1I5UYS3"/>
<dbReference type="InterPro" id="IPR023524">
    <property type="entry name" value="Uncharacterised_SprT-like"/>
</dbReference>
<protein>
    <recommendedName>
        <fullName evidence="4">Protein SprT-like</fullName>
    </recommendedName>
</protein>
<reference evidence="6 7" key="1">
    <citation type="submission" date="2016-10" db="EMBL/GenBank/DDBJ databases">
        <authorList>
            <person name="de Groot N.N."/>
        </authorList>
    </citation>
    <scope>NUCLEOTIDE SEQUENCE [LARGE SCALE GENOMIC DNA]</scope>
    <source>
        <strain evidence="6 7">DSM 20581</strain>
    </source>
</reference>
<keyword evidence="3 4" id="KW-0862">Zinc</keyword>
<gene>
    <name evidence="6" type="ORF">SAMN04488506_0261</name>
</gene>
<feature type="active site" evidence="4">
    <location>
        <position position="68"/>
    </location>
</feature>
<evidence type="ECO:0000259" key="5">
    <source>
        <dbReference type="SMART" id="SM00731"/>
    </source>
</evidence>
<comment type="similarity">
    <text evidence="4">Belongs to the SprT family.</text>
</comment>
<dbReference type="InterPro" id="IPR006640">
    <property type="entry name" value="SprT-like_domain"/>
</dbReference>
<comment type="cofactor">
    <cofactor evidence="4">
        <name>Zn(2+)</name>
        <dbReference type="ChEBI" id="CHEBI:29105"/>
    </cofactor>
    <text evidence="4">Binds 1 zinc ion.</text>
</comment>
<dbReference type="RefSeq" id="WP_092479342.1">
    <property type="nucleotide sequence ID" value="NZ_FOXW01000001.1"/>
</dbReference>
<dbReference type="EMBL" id="FOXW01000001">
    <property type="protein sequence ID" value="SFQ00332.1"/>
    <property type="molecule type" value="Genomic_DNA"/>
</dbReference>
<evidence type="ECO:0000313" key="7">
    <source>
        <dbReference type="Proteomes" id="UP000199136"/>
    </source>
</evidence>
<organism evidence="6 7">
    <name type="scientific">Desemzia incerta</name>
    <dbReference type="NCBI Taxonomy" id="82801"/>
    <lineage>
        <taxon>Bacteria</taxon>
        <taxon>Bacillati</taxon>
        <taxon>Bacillota</taxon>
        <taxon>Bacilli</taxon>
        <taxon>Lactobacillales</taxon>
        <taxon>Carnobacteriaceae</taxon>
        <taxon>Desemzia</taxon>
    </lineage>
</organism>
<keyword evidence="7" id="KW-1185">Reference proteome</keyword>
<proteinExistence type="inferred from homology"/>
<comment type="subcellular location">
    <subcellularLocation>
        <location evidence="4">Cytoplasm</location>
    </subcellularLocation>
</comment>
<feature type="binding site" evidence="4">
    <location>
        <position position="67"/>
    </location>
    <ligand>
        <name>Zn(2+)</name>
        <dbReference type="ChEBI" id="CHEBI:29105"/>
    </ligand>
</feature>
<sequence>MSAEELQQLVEEVSLTYFNAPFQHQAIFNQRLKTTGGRYHFATHHLDFNPKILEVFGEEEFLGVVKHELCHYHLHLSGKGYRHRDRDFKELLKQVGGSRFVQSLREPKPEKTYWIYECKKCQQKLYRQRRFNTSRYICAKCKGSFQLMTTEKTTVE</sequence>
<dbReference type="NCBIfam" id="NF003339">
    <property type="entry name" value="PRK04351.1"/>
    <property type="match status" value="1"/>
</dbReference>
<dbReference type="OrthoDB" id="9799909at2"/>
<dbReference type="Gene3D" id="3.30.2010.10">
    <property type="entry name" value="Metalloproteases ('zincins'), catalytic domain"/>
    <property type="match status" value="1"/>
</dbReference>
<dbReference type="SMART" id="SM00731">
    <property type="entry name" value="SprT"/>
    <property type="match status" value="1"/>
</dbReference>
<dbReference type="Pfam" id="PF10263">
    <property type="entry name" value="SprT-like"/>
    <property type="match status" value="1"/>
</dbReference>
<dbReference type="GO" id="GO:0005737">
    <property type="term" value="C:cytoplasm"/>
    <property type="evidence" value="ECO:0007669"/>
    <property type="project" value="UniProtKB-SubCell"/>
</dbReference>
<dbReference type="GO" id="GO:0006950">
    <property type="term" value="P:response to stress"/>
    <property type="evidence" value="ECO:0007669"/>
    <property type="project" value="UniProtKB-ARBA"/>
</dbReference>
<dbReference type="STRING" id="82801.SAMN04488506_0261"/>
<keyword evidence="1 4" id="KW-0963">Cytoplasm</keyword>
<dbReference type="Proteomes" id="UP000199136">
    <property type="component" value="Unassembled WGS sequence"/>
</dbReference>
<evidence type="ECO:0000256" key="2">
    <source>
        <dbReference type="ARBA" id="ARBA00022723"/>
    </source>
</evidence>
<name>A0A1I5UYS3_9LACT</name>
<evidence type="ECO:0000313" key="6">
    <source>
        <dbReference type="EMBL" id="SFQ00332.1"/>
    </source>
</evidence>
<feature type="binding site" evidence="4">
    <location>
        <position position="71"/>
    </location>
    <ligand>
        <name>Zn(2+)</name>
        <dbReference type="ChEBI" id="CHEBI:29105"/>
    </ligand>
</feature>
<keyword evidence="2 4" id="KW-0479">Metal-binding</keyword>
<feature type="domain" description="SprT-like" evidence="5">
    <location>
        <begin position="4"/>
        <end position="148"/>
    </location>
</feature>
<dbReference type="GO" id="GO:0008270">
    <property type="term" value="F:zinc ion binding"/>
    <property type="evidence" value="ECO:0007669"/>
    <property type="project" value="UniProtKB-UniRule"/>
</dbReference>
<dbReference type="HAMAP" id="MF_00745">
    <property type="entry name" value="SprT_like"/>
    <property type="match status" value="1"/>
</dbReference>
<evidence type="ECO:0000256" key="3">
    <source>
        <dbReference type="ARBA" id="ARBA00022833"/>
    </source>
</evidence>
<evidence type="ECO:0000256" key="4">
    <source>
        <dbReference type="HAMAP-Rule" id="MF_00745"/>
    </source>
</evidence>